<evidence type="ECO:0000313" key="1">
    <source>
        <dbReference type="EMBL" id="OBQ40256.1"/>
    </source>
</evidence>
<dbReference type="AlphaFoldDB" id="A0A1B7WSZ1"/>
<sequence>MDNTGLSCRGGDTAVVITPDSKAIENKRCGAKIYTHCVITKHINLPGWGWFKWCTSLLWKKLNIA</sequence>
<comment type="caution">
    <text evidence="1">The sequence shown here is derived from an EMBL/GenBank/DDBJ whole genome shotgun (WGS) entry which is preliminary data.</text>
</comment>
<gene>
    <name evidence="1" type="ORF">AN484_22545</name>
</gene>
<protein>
    <submittedName>
        <fullName evidence="1">Uncharacterized protein</fullName>
    </submittedName>
</protein>
<accession>A0A1B7WSZ1</accession>
<organism evidence="1 2">
    <name type="scientific">Aphanizomenon flos-aquae WA102</name>
    <dbReference type="NCBI Taxonomy" id="1710896"/>
    <lineage>
        <taxon>Bacteria</taxon>
        <taxon>Bacillati</taxon>
        <taxon>Cyanobacteriota</taxon>
        <taxon>Cyanophyceae</taxon>
        <taxon>Nostocales</taxon>
        <taxon>Aphanizomenonaceae</taxon>
        <taxon>Aphanizomenon</taxon>
    </lineage>
</organism>
<dbReference type="Proteomes" id="UP000092093">
    <property type="component" value="Unassembled WGS sequence"/>
</dbReference>
<evidence type="ECO:0000313" key="2">
    <source>
        <dbReference type="Proteomes" id="UP000092093"/>
    </source>
</evidence>
<name>A0A1B7WSZ1_APHFL</name>
<dbReference type="EMBL" id="LJOW01000178">
    <property type="protein sequence ID" value="OBQ40256.1"/>
    <property type="molecule type" value="Genomic_DNA"/>
</dbReference>
<proteinExistence type="predicted"/>
<reference evidence="1 2" key="1">
    <citation type="submission" date="2015-09" db="EMBL/GenBank/DDBJ databases">
        <title>Aphanizomenon flos-aquae WA102.</title>
        <authorList>
            <person name="Driscoll C."/>
        </authorList>
    </citation>
    <scope>NUCLEOTIDE SEQUENCE [LARGE SCALE GENOMIC DNA]</scope>
    <source>
        <strain evidence="1">WA102</strain>
    </source>
</reference>